<feature type="chain" id="PRO_5046899974" evidence="1">
    <location>
        <begin position="24"/>
        <end position="138"/>
    </location>
</feature>
<comment type="caution">
    <text evidence="3">The sequence shown here is derived from an EMBL/GenBank/DDBJ whole genome shotgun (WGS) entry which is preliminary data.</text>
</comment>
<dbReference type="InterPro" id="IPR002048">
    <property type="entry name" value="EF_hand_dom"/>
</dbReference>
<dbReference type="InterPro" id="IPR011992">
    <property type="entry name" value="EF-hand-dom_pair"/>
</dbReference>
<dbReference type="PROSITE" id="PS50222">
    <property type="entry name" value="EF_HAND_2"/>
    <property type="match status" value="1"/>
</dbReference>
<evidence type="ECO:0000313" key="3">
    <source>
        <dbReference type="EMBL" id="MCL1633854.1"/>
    </source>
</evidence>
<proteinExistence type="predicted"/>
<keyword evidence="1" id="KW-0732">Signal</keyword>
<sequence length="138" mass="14920">MKRRWGWCAAAALLAAAAAHGQAEERKSVNVTSETIVKRMDRSGDGKIGHEEFRNAMMRRFSAADANGDGMLSGDEVPTHSIVVNKSEGASNEVKLEDYSAALRPAFDEFDADRDGALAGDEIEALAQARRKLKEATP</sequence>
<evidence type="ECO:0000259" key="2">
    <source>
        <dbReference type="PROSITE" id="PS50222"/>
    </source>
</evidence>
<feature type="signal peptide" evidence="1">
    <location>
        <begin position="1"/>
        <end position="23"/>
    </location>
</feature>
<dbReference type="PROSITE" id="PS00018">
    <property type="entry name" value="EF_HAND_1"/>
    <property type="match status" value="2"/>
</dbReference>
<evidence type="ECO:0000256" key="1">
    <source>
        <dbReference type="SAM" id="SignalP"/>
    </source>
</evidence>
<dbReference type="Gene3D" id="1.10.238.10">
    <property type="entry name" value="EF-hand"/>
    <property type="match status" value="1"/>
</dbReference>
<reference evidence="3 4" key="1">
    <citation type="submission" date="2022-05" db="EMBL/GenBank/DDBJ databases">
        <title>Luteimonas sp. SX5, whole genome shotgun sequencing project.</title>
        <authorList>
            <person name="Zhao G."/>
            <person name="Shen L."/>
        </authorList>
    </citation>
    <scope>NUCLEOTIDE SEQUENCE [LARGE SCALE GENOMIC DNA]</scope>
    <source>
        <strain evidence="3 4">SX5</strain>
    </source>
</reference>
<protein>
    <submittedName>
        <fullName evidence="3">EF-hand domain-containing protein</fullName>
    </submittedName>
</protein>
<name>A0ABT0MG43_9GAMM</name>
<dbReference type="Proteomes" id="UP001431217">
    <property type="component" value="Unassembled WGS sequence"/>
</dbReference>
<dbReference type="SMART" id="SM00054">
    <property type="entry name" value="EFh"/>
    <property type="match status" value="2"/>
</dbReference>
<evidence type="ECO:0000313" key="4">
    <source>
        <dbReference type="Proteomes" id="UP001431217"/>
    </source>
</evidence>
<gene>
    <name evidence="3" type="ORF">M2650_04245</name>
</gene>
<dbReference type="Pfam" id="PF13202">
    <property type="entry name" value="EF-hand_5"/>
    <property type="match status" value="3"/>
</dbReference>
<dbReference type="InterPro" id="IPR018247">
    <property type="entry name" value="EF_Hand_1_Ca_BS"/>
</dbReference>
<keyword evidence="4" id="KW-1185">Reference proteome</keyword>
<accession>A0ABT0MG43</accession>
<feature type="domain" description="EF-hand" evidence="2">
    <location>
        <begin position="34"/>
        <end position="63"/>
    </location>
</feature>
<organism evidence="3 4">
    <name type="scientific">Luteimonas galliterrae</name>
    <dbReference type="NCBI Taxonomy" id="2940486"/>
    <lineage>
        <taxon>Bacteria</taxon>
        <taxon>Pseudomonadati</taxon>
        <taxon>Pseudomonadota</taxon>
        <taxon>Gammaproteobacteria</taxon>
        <taxon>Lysobacterales</taxon>
        <taxon>Lysobacteraceae</taxon>
        <taxon>Luteimonas</taxon>
    </lineage>
</organism>
<dbReference type="EMBL" id="JAMBEP010000001">
    <property type="protein sequence ID" value="MCL1633854.1"/>
    <property type="molecule type" value="Genomic_DNA"/>
</dbReference>
<dbReference type="RefSeq" id="WP_249471624.1">
    <property type="nucleotide sequence ID" value="NZ_JAMBEP010000001.1"/>
</dbReference>
<dbReference type="SUPFAM" id="SSF47473">
    <property type="entry name" value="EF-hand"/>
    <property type="match status" value="1"/>
</dbReference>